<name>A0AC61RH71_9BACT</name>
<organism evidence="1 2">
    <name type="scientific">Lepagella muris</name>
    <dbReference type="NCBI Taxonomy" id="3032870"/>
    <lineage>
        <taxon>Bacteria</taxon>
        <taxon>Pseudomonadati</taxon>
        <taxon>Bacteroidota</taxon>
        <taxon>Bacteroidia</taxon>
        <taxon>Bacteroidales</taxon>
        <taxon>Muribaculaceae</taxon>
        <taxon>Lepagella</taxon>
    </lineage>
</organism>
<gene>
    <name evidence="1" type="ORF">E5331_02780</name>
</gene>
<proteinExistence type="predicted"/>
<keyword evidence="2" id="KW-1185">Reference proteome</keyword>
<comment type="caution">
    <text evidence="1">The sequence shown here is derived from an EMBL/GenBank/DDBJ whole genome shotgun (WGS) entry which is preliminary data.</text>
</comment>
<evidence type="ECO:0000313" key="1">
    <source>
        <dbReference type="EMBL" id="TGY80182.1"/>
    </source>
</evidence>
<dbReference type="Proteomes" id="UP000306319">
    <property type="component" value="Unassembled WGS sequence"/>
</dbReference>
<reference evidence="1" key="1">
    <citation type="submission" date="2019-04" db="EMBL/GenBank/DDBJ databases">
        <title>Microbes associate with the intestines of laboratory mice.</title>
        <authorList>
            <person name="Navarre W."/>
            <person name="Wong E."/>
            <person name="Huang K."/>
            <person name="Tropini C."/>
            <person name="Ng K."/>
            <person name="Yu B."/>
        </authorList>
    </citation>
    <scope>NUCLEOTIDE SEQUENCE</scope>
    <source>
        <strain evidence="1">NM04_E33</strain>
    </source>
</reference>
<protein>
    <submittedName>
        <fullName evidence="1">DUF4981 domain-containing protein</fullName>
    </submittedName>
</protein>
<sequence>MNGTVNAKDIVNDWENPDVLGINKRSYHATLIPPSKKKDNASVISLDGIWRFKWSADPEHRPVNFYKDNYDVGEWDSIQVPGNWQMQGYGIPIYTNINYPFAPNVPKVTDEPPSDFYSNSHRNPVGSYVRDFNIGKKNASKRYLLHFEGVKSAFYLWVNGRRVGYSQNSMSPAEFDITSYIRSGDNRIAVEVYRWSDGSYLEDQDMWRFCGIFRPVELWVRPTVMMSDYSIEVVPANDFSYAVVKGSVRVDNCSGKKAEGVSLSFEIDDGCTVADYNRCKRTTTTPVTLKKGESRMLMVEDTIYNPRLWSSESPELYDVRLTLSDRNGECESFASYFGVRKVEIKGEVLYVNGKPVKIKGVNRHEHHPRTGRYVDSLTLLTDLKLIKQANINMIRTSHYPNMPLFYELCDRMGIYVMDEANNESHGFGIGNRKLGDDPTWRKAHVDRAVSLVMRDRNHPSVIMWSLGNEGAAGDNIKAMADTVRAIDSTRVVYYDSDRSVSDIYDEGYLLPDALRSLAERVTDRPVMMREYAHAMGNSMGNLREYWDVIYADPSIAGGAIWDWVDQGIAKRIDGSPLEYSGNVANLKLREGEFWAFGGDFGDRPNDGNFNINGLVAPDRTPHPHYYEVKKVYQNIDFVKDGDKIRLIDRHCFTPLDKFRYTFDVLVDGIVVSSGELSPDSGYLPLPYVDCSKGETYINVYARLKESTSWADAGFAVASEQIYLGGEIAPVECAVIGEVSVDREKDKAIVRFADNMVEIGSDGSLLKWVRNGSEIFKSPMKPYFWKPANDSQKHNGYNERLGAWRDAADRREIISFRVERLDSCVEIASSSRLDIGAVLDLTYRVSGNGYIDVEMRYSPDEQPKPFIPKFGMNVSLPSDFKKVGWYGCGPHENYPDRKESAFIGRYEMPLSEFATYYEAPQDNSNRCDVKEITIEGDSIPAIKILAPERGVSFRIWQYSEDDIERAAHHYMLPVADVFTLNIDSEIHGVGGADAWGARTLEKYSVDGNVPHHLHFRLFAD</sequence>
<accession>A0AC61RH71</accession>
<dbReference type="EMBL" id="SRYB01000003">
    <property type="protein sequence ID" value="TGY80182.1"/>
    <property type="molecule type" value="Genomic_DNA"/>
</dbReference>
<evidence type="ECO:0000313" key="2">
    <source>
        <dbReference type="Proteomes" id="UP000306319"/>
    </source>
</evidence>